<dbReference type="SMART" id="SM00025">
    <property type="entry name" value="Pumilio"/>
    <property type="match status" value="5"/>
</dbReference>
<evidence type="ECO:0000313" key="7">
    <source>
        <dbReference type="Proteomes" id="UP000652761"/>
    </source>
</evidence>
<evidence type="ECO:0000256" key="4">
    <source>
        <dbReference type="SAM" id="MobiDB-lite"/>
    </source>
</evidence>
<feature type="repeat" description="Pumilio" evidence="3">
    <location>
        <begin position="378"/>
        <end position="415"/>
    </location>
</feature>
<dbReference type="PANTHER" id="PTHR12537:SF137">
    <property type="entry name" value="PUMILIO HOMOLOG 16-RELATED"/>
    <property type="match status" value="1"/>
</dbReference>
<dbReference type="InterPro" id="IPR033133">
    <property type="entry name" value="PUM-HD"/>
</dbReference>
<dbReference type="GO" id="GO:0003729">
    <property type="term" value="F:mRNA binding"/>
    <property type="evidence" value="ECO:0007669"/>
    <property type="project" value="TreeGrafter"/>
</dbReference>
<name>A0A843VI42_COLES</name>
<reference evidence="6" key="1">
    <citation type="submission" date="2017-07" db="EMBL/GenBank/DDBJ databases">
        <title>Taro Niue Genome Assembly and Annotation.</title>
        <authorList>
            <person name="Atibalentja N."/>
            <person name="Keating K."/>
            <person name="Fields C.J."/>
        </authorList>
    </citation>
    <scope>NUCLEOTIDE SEQUENCE</scope>
    <source>
        <strain evidence="6">Niue_2</strain>
        <tissue evidence="6">Leaf</tissue>
    </source>
</reference>
<gene>
    <name evidence="6" type="ORF">Taro_027451</name>
</gene>
<comment type="caution">
    <text evidence="6">The sequence shown here is derived from an EMBL/GenBank/DDBJ whole genome shotgun (WGS) entry which is preliminary data.</text>
</comment>
<dbReference type="Pfam" id="PF00806">
    <property type="entry name" value="PUF"/>
    <property type="match status" value="5"/>
</dbReference>
<organism evidence="6 7">
    <name type="scientific">Colocasia esculenta</name>
    <name type="common">Wild taro</name>
    <name type="synonym">Arum esculentum</name>
    <dbReference type="NCBI Taxonomy" id="4460"/>
    <lineage>
        <taxon>Eukaryota</taxon>
        <taxon>Viridiplantae</taxon>
        <taxon>Streptophyta</taxon>
        <taxon>Embryophyta</taxon>
        <taxon>Tracheophyta</taxon>
        <taxon>Spermatophyta</taxon>
        <taxon>Magnoliopsida</taxon>
        <taxon>Liliopsida</taxon>
        <taxon>Araceae</taxon>
        <taxon>Aroideae</taxon>
        <taxon>Colocasieae</taxon>
        <taxon>Colocasia</taxon>
    </lineage>
</organism>
<dbReference type="OrthoDB" id="668540at2759"/>
<evidence type="ECO:0000256" key="1">
    <source>
        <dbReference type="ARBA" id="ARBA00022737"/>
    </source>
</evidence>
<dbReference type="PROSITE" id="PS50302">
    <property type="entry name" value="PUM"/>
    <property type="match status" value="2"/>
</dbReference>
<dbReference type="InterPro" id="IPR011989">
    <property type="entry name" value="ARM-like"/>
</dbReference>
<feature type="compositionally biased region" description="Basic and acidic residues" evidence="4">
    <location>
        <begin position="545"/>
        <end position="557"/>
    </location>
</feature>
<feature type="domain" description="PUM-HD" evidence="5">
    <location>
        <begin position="132"/>
        <end position="478"/>
    </location>
</feature>
<proteinExistence type="predicted"/>
<dbReference type="EMBL" id="NMUH01001716">
    <property type="protein sequence ID" value="MQL94786.1"/>
    <property type="molecule type" value="Genomic_DNA"/>
</dbReference>
<keyword evidence="2" id="KW-0810">Translation regulation</keyword>
<accession>A0A843VI42</accession>
<feature type="compositionally biased region" description="Low complexity" evidence="4">
    <location>
        <begin position="482"/>
        <end position="494"/>
    </location>
</feature>
<dbReference type="PROSITE" id="PS50303">
    <property type="entry name" value="PUM_HD"/>
    <property type="match status" value="1"/>
</dbReference>
<keyword evidence="1" id="KW-0677">Repeat</keyword>
<dbReference type="InterPro" id="IPR016024">
    <property type="entry name" value="ARM-type_fold"/>
</dbReference>
<feature type="compositionally biased region" description="Pro residues" evidence="4">
    <location>
        <begin position="458"/>
        <end position="481"/>
    </location>
</feature>
<evidence type="ECO:0000259" key="5">
    <source>
        <dbReference type="PROSITE" id="PS50303"/>
    </source>
</evidence>
<evidence type="ECO:0000256" key="2">
    <source>
        <dbReference type="ARBA" id="ARBA00022845"/>
    </source>
</evidence>
<dbReference type="GO" id="GO:0005737">
    <property type="term" value="C:cytoplasm"/>
    <property type="evidence" value="ECO:0007669"/>
    <property type="project" value="TreeGrafter"/>
</dbReference>
<evidence type="ECO:0000256" key="3">
    <source>
        <dbReference type="PROSITE-ProRule" id="PRU00317"/>
    </source>
</evidence>
<feature type="compositionally biased region" description="Pro residues" evidence="4">
    <location>
        <begin position="495"/>
        <end position="533"/>
    </location>
</feature>
<dbReference type="SUPFAM" id="SSF48371">
    <property type="entry name" value="ARM repeat"/>
    <property type="match status" value="1"/>
</dbReference>
<dbReference type="InterPro" id="IPR001313">
    <property type="entry name" value="Pumilio_RNA-bd_rpt"/>
</dbReference>
<feature type="region of interest" description="Disordered" evidence="4">
    <location>
        <begin position="451"/>
        <end position="557"/>
    </location>
</feature>
<sequence>MGDAGGDVGNGAKDSRTAASGSGAADVDDDSALPSWKDDAFLQRSRPRGISMGGQEGSSPSSFLARQALRAPPPIFAGRSPWSMETTPEPVLPHQLNPMILVAAAPPQIGAVTTSFGPHRTIPMIPNHVPDPRAFFMVGLVDRVLWNPGTLGERAGEAARWAAQAEDSSQYWQDLLKAGDRECVDRTIDVLLWCVFEIMSSQSAGHHLFKRLVDACGKREAQLGRLVDAVAARPSALVESARQKNGRRCVEKLLVTVRPLRRLLRRLTEALSFGAADLMMDECGRILVETCLTRLNAEQNKFIFAAAMRNVKKIAKDKHGSPSLTNCIKHAPYDIREALVNMVISMSACLAQDPYGNYVVQGVMDLVDEEYTGRLCCELRNHCVNLAKHKNGSHVLERCVRAPEGRRHIAEALVFSGKLGLIARDSYGNYVIQTLIKEGLSCLRRQYSTPSTVASRPPSCPPPSPFDPLPPLWLTGPPPIQSSPLPLSRTSLPSSPFPPLPSVSPLPPFDPPLPLRLGPPAPSTPLFSPPPSPFIATLRTRALRNKGEDEGRWHDDK</sequence>
<dbReference type="AlphaFoldDB" id="A0A843VI42"/>
<feature type="region of interest" description="Disordered" evidence="4">
    <location>
        <begin position="1"/>
        <end position="62"/>
    </location>
</feature>
<feature type="repeat" description="Pumilio" evidence="3">
    <location>
        <begin position="341"/>
        <end position="377"/>
    </location>
</feature>
<dbReference type="Proteomes" id="UP000652761">
    <property type="component" value="Unassembled WGS sequence"/>
</dbReference>
<dbReference type="Gene3D" id="1.25.10.10">
    <property type="entry name" value="Leucine-rich Repeat Variant"/>
    <property type="match status" value="1"/>
</dbReference>
<protein>
    <recommendedName>
        <fullName evidence="5">PUM-HD domain-containing protein</fullName>
    </recommendedName>
</protein>
<dbReference type="GO" id="GO:0006417">
    <property type="term" value="P:regulation of translation"/>
    <property type="evidence" value="ECO:0007669"/>
    <property type="project" value="UniProtKB-KW"/>
</dbReference>
<evidence type="ECO:0000313" key="6">
    <source>
        <dbReference type="EMBL" id="MQL94786.1"/>
    </source>
</evidence>
<dbReference type="PANTHER" id="PTHR12537">
    <property type="entry name" value="RNA BINDING PROTEIN PUMILIO-RELATED"/>
    <property type="match status" value="1"/>
</dbReference>
<keyword evidence="7" id="KW-1185">Reference proteome</keyword>